<evidence type="ECO:0000256" key="2">
    <source>
        <dbReference type="ARBA" id="ARBA00006490"/>
    </source>
</evidence>
<name>A0ABU5MTD2_9BACT</name>
<dbReference type="SUPFAM" id="SSF53383">
    <property type="entry name" value="PLP-dependent transferases"/>
    <property type="match status" value="1"/>
</dbReference>
<accession>A0ABU5MTD2</accession>
<evidence type="ECO:0000259" key="8">
    <source>
        <dbReference type="Pfam" id="PF00266"/>
    </source>
</evidence>
<evidence type="ECO:0000313" key="9">
    <source>
        <dbReference type="EMBL" id="MDZ8117458.1"/>
    </source>
</evidence>
<evidence type="ECO:0000256" key="4">
    <source>
        <dbReference type="ARBA" id="ARBA00022898"/>
    </source>
</evidence>
<dbReference type="InterPro" id="IPR016454">
    <property type="entry name" value="Cysteine_dSase"/>
</dbReference>
<comment type="similarity">
    <text evidence="2">Belongs to the class-V pyridoxal-phosphate-dependent aminotransferase family. NifS/IscS subfamily.</text>
</comment>
<dbReference type="PANTHER" id="PTHR11601">
    <property type="entry name" value="CYSTEINE DESULFURYLASE FAMILY MEMBER"/>
    <property type="match status" value="1"/>
</dbReference>
<keyword evidence="10" id="KW-1185">Reference proteome</keyword>
<dbReference type="InterPro" id="IPR020578">
    <property type="entry name" value="Aminotrans_V_PyrdxlP_BS"/>
</dbReference>
<comment type="caution">
    <text evidence="9">The sequence shown here is derived from an EMBL/GenBank/DDBJ whole genome shotgun (WGS) entry which is preliminary data.</text>
</comment>
<evidence type="ECO:0000256" key="7">
    <source>
        <dbReference type="RuleBase" id="RU004504"/>
    </source>
</evidence>
<reference evidence="9 10" key="1">
    <citation type="journal article" date="2024" name="Appl. Environ. Microbiol.">
        <title>Pontiella agarivorans sp. nov., a novel marine anaerobic bacterium capable of degrading macroalgal polysaccharides and fixing nitrogen.</title>
        <authorList>
            <person name="Liu N."/>
            <person name="Kivenson V."/>
            <person name="Peng X."/>
            <person name="Cui Z."/>
            <person name="Lankiewicz T.S."/>
            <person name="Gosselin K.M."/>
            <person name="English C.J."/>
            <person name="Blair E.M."/>
            <person name="O'Malley M.A."/>
            <person name="Valentine D.L."/>
        </authorList>
    </citation>
    <scope>NUCLEOTIDE SEQUENCE [LARGE SCALE GENOMIC DNA]</scope>
    <source>
        <strain evidence="9 10">NLcol2</strain>
    </source>
</reference>
<dbReference type="PIRSF" id="PIRSF005572">
    <property type="entry name" value="NifS"/>
    <property type="match status" value="1"/>
</dbReference>
<evidence type="ECO:0000256" key="1">
    <source>
        <dbReference type="ARBA" id="ARBA00001933"/>
    </source>
</evidence>
<organism evidence="9 10">
    <name type="scientific">Pontiella agarivorans</name>
    <dbReference type="NCBI Taxonomy" id="3038953"/>
    <lineage>
        <taxon>Bacteria</taxon>
        <taxon>Pseudomonadati</taxon>
        <taxon>Kiritimatiellota</taxon>
        <taxon>Kiritimatiellia</taxon>
        <taxon>Kiritimatiellales</taxon>
        <taxon>Pontiellaceae</taxon>
        <taxon>Pontiella</taxon>
    </lineage>
</organism>
<comment type="cofactor">
    <cofactor evidence="1 7">
        <name>pyridoxal 5'-phosphate</name>
        <dbReference type="ChEBI" id="CHEBI:597326"/>
    </cofactor>
</comment>
<evidence type="ECO:0000256" key="5">
    <source>
        <dbReference type="ARBA" id="ARBA00023004"/>
    </source>
</evidence>
<keyword evidence="6" id="KW-0411">Iron-sulfur</keyword>
<dbReference type="PROSITE" id="PS00595">
    <property type="entry name" value="AA_TRANSFER_CLASS_5"/>
    <property type="match status" value="1"/>
</dbReference>
<protein>
    <submittedName>
        <fullName evidence="9">Cysteine desulfurase family protein</fullName>
    </submittedName>
</protein>
<dbReference type="InterPro" id="IPR015421">
    <property type="entry name" value="PyrdxlP-dep_Trfase_major"/>
</dbReference>
<dbReference type="Pfam" id="PF00266">
    <property type="entry name" value="Aminotran_5"/>
    <property type="match status" value="1"/>
</dbReference>
<proteinExistence type="inferred from homology"/>
<evidence type="ECO:0000313" key="10">
    <source>
        <dbReference type="Proteomes" id="UP001290861"/>
    </source>
</evidence>
<dbReference type="InterPro" id="IPR000192">
    <property type="entry name" value="Aminotrans_V_dom"/>
</dbReference>
<dbReference type="Gene3D" id="3.90.1150.10">
    <property type="entry name" value="Aspartate Aminotransferase, domain 1"/>
    <property type="match status" value="1"/>
</dbReference>
<sequence length="376" mass="40894">MYFDYAATTPPNDEVLKTFDTVNRDFWANPHALHRPGLRAEQLLEQARGQVLALLGAESGFRCIFTSGATESNNMAIRGTAYRFKKRGKHLITSAVEHPSVLTVFQSLESEGFDVTVLPVLGNGTVDPEELKNALRPDTTLVSLMHVNNEVGAINELPILGKVIKEGSDAVFHVDAAQSAGKLPIDLSKLQVDLLTFSAHKFYGLKGSGALLLPEKMVFKPLLYGGGQEFGLRSGTADPARAAAMAKALRLSLKNWEEDFAWVSKLRFQIQETLQKIPEVEINGSLDEGSPYIINCSVAGIKPETILQGLAEKKIYISTVSACSARQTAESFVVKAVTGDTKRAQHSIRISLASITAQDEVDGLCATLPELIETLR</sequence>
<evidence type="ECO:0000256" key="6">
    <source>
        <dbReference type="ARBA" id="ARBA00023014"/>
    </source>
</evidence>
<dbReference type="InterPro" id="IPR015424">
    <property type="entry name" value="PyrdxlP-dep_Trfase"/>
</dbReference>
<dbReference type="EMBL" id="JARVCO010000002">
    <property type="protein sequence ID" value="MDZ8117458.1"/>
    <property type="molecule type" value="Genomic_DNA"/>
</dbReference>
<keyword evidence="4" id="KW-0663">Pyridoxal phosphate</keyword>
<feature type="domain" description="Aminotransferase class V" evidence="8">
    <location>
        <begin position="1"/>
        <end position="364"/>
    </location>
</feature>
<dbReference type="RefSeq" id="WP_322607259.1">
    <property type="nucleotide sequence ID" value="NZ_JARVCO010000002.1"/>
</dbReference>
<dbReference type="InterPro" id="IPR015422">
    <property type="entry name" value="PyrdxlP-dep_Trfase_small"/>
</dbReference>
<keyword evidence="5" id="KW-0408">Iron</keyword>
<keyword evidence="3" id="KW-0479">Metal-binding</keyword>
<dbReference type="Gene3D" id="3.40.640.10">
    <property type="entry name" value="Type I PLP-dependent aspartate aminotransferase-like (Major domain)"/>
    <property type="match status" value="1"/>
</dbReference>
<gene>
    <name evidence="9" type="ORF">P9H32_02380</name>
</gene>
<dbReference type="PANTHER" id="PTHR11601:SF50">
    <property type="entry name" value="CYSTEINE DESULFURASE ISCS 2-RELATED"/>
    <property type="match status" value="1"/>
</dbReference>
<dbReference type="Proteomes" id="UP001290861">
    <property type="component" value="Unassembled WGS sequence"/>
</dbReference>
<evidence type="ECO:0000256" key="3">
    <source>
        <dbReference type="ARBA" id="ARBA00022723"/>
    </source>
</evidence>